<name>A0A8G1ECH9_9RHOB</name>
<accession>A0A8G1ECH9</accession>
<dbReference type="EMBL" id="CP069370">
    <property type="protein sequence ID" value="QYZ70452.1"/>
    <property type="molecule type" value="Genomic_DNA"/>
</dbReference>
<feature type="transmembrane region" description="Helical" evidence="1">
    <location>
        <begin position="25"/>
        <end position="44"/>
    </location>
</feature>
<dbReference type="Proteomes" id="UP000826300">
    <property type="component" value="Chromosome"/>
</dbReference>
<reference evidence="2" key="1">
    <citation type="submission" date="2021-02" db="EMBL/GenBank/DDBJ databases">
        <title>Rhodobacter shimadae sp. nov., an aerobic anoxygenic phototrophic bacterium isolated from a hot spring.</title>
        <authorList>
            <person name="Muramatsu S."/>
            <person name="Haruta S."/>
            <person name="Hirose S."/>
            <person name="Hanada S."/>
        </authorList>
    </citation>
    <scope>NUCLEOTIDE SEQUENCE</scope>
    <source>
        <strain evidence="2">N10</strain>
    </source>
</reference>
<sequence length="101" mass="11680">MFAGRSWEDWIRQYSQSHQNRWNQLTHSFGIPMIVLSLLLALLSPFVTGLWPLAAGLFLLGWALQFIGHAIEGKPPEFLSDWRFLLVGTRWWLAKVTGRLD</sequence>
<evidence type="ECO:0000313" key="3">
    <source>
        <dbReference type="Proteomes" id="UP000826300"/>
    </source>
</evidence>
<gene>
    <name evidence="2" type="ORF">JO391_02695</name>
</gene>
<dbReference type="RefSeq" id="WP_220662669.1">
    <property type="nucleotide sequence ID" value="NZ_CP069370.1"/>
</dbReference>
<keyword evidence="1" id="KW-0812">Transmembrane</keyword>
<organism evidence="2 3">
    <name type="scientific">Neotabrizicola shimadae</name>
    <dbReference type="NCBI Taxonomy" id="2807096"/>
    <lineage>
        <taxon>Bacteria</taxon>
        <taxon>Pseudomonadati</taxon>
        <taxon>Pseudomonadota</taxon>
        <taxon>Alphaproteobacteria</taxon>
        <taxon>Rhodobacterales</taxon>
        <taxon>Paracoccaceae</taxon>
        <taxon>Neotabrizicola</taxon>
    </lineage>
</organism>
<evidence type="ECO:0000256" key="1">
    <source>
        <dbReference type="SAM" id="Phobius"/>
    </source>
</evidence>
<keyword evidence="3" id="KW-1185">Reference proteome</keyword>
<dbReference type="InterPro" id="IPR009305">
    <property type="entry name" value="Mpo1-like"/>
</dbReference>
<keyword evidence="1" id="KW-1133">Transmembrane helix</keyword>
<dbReference type="KEGG" id="nsm:JO391_02695"/>
<evidence type="ECO:0000313" key="2">
    <source>
        <dbReference type="EMBL" id="QYZ70452.1"/>
    </source>
</evidence>
<dbReference type="AlphaFoldDB" id="A0A8G1ECH9"/>
<proteinExistence type="predicted"/>
<dbReference type="Pfam" id="PF06127">
    <property type="entry name" value="Mpo1-like"/>
    <property type="match status" value="1"/>
</dbReference>
<keyword evidence="1" id="KW-0472">Membrane</keyword>
<protein>
    <submittedName>
        <fullName evidence="2">DUF962 domain-containing protein</fullName>
    </submittedName>
</protein>